<gene>
    <name evidence="1" type="ORF">SAMN05421545_1913</name>
</gene>
<dbReference type="RefSeq" id="WP_076421901.1">
    <property type="nucleotide sequence ID" value="NZ_FTNM01000002.1"/>
</dbReference>
<dbReference type="Proteomes" id="UP000185924">
    <property type="component" value="Unassembled WGS sequence"/>
</dbReference>
<accession>A0A1N6X3Y9</accession>
<protein>
    <submittedName>
        <fullName evidence="1">Por secretion system C-terminal sorting domain-containing protein</fullName>
    </submittedName>
</protein>
<dbReference type="InterPro" id="IPR036573">
    <property type="entry name" value="CBM_sf_5/12"/>
</dbReference>
<dbReference type="GO" id="GO:0004553">
    <property type="term" value="F:hydrolase activity, hydrolyzing O-glycosyl compounds"/>
    <property type="evidence" value="ECO:0007669"/>
    <property type="project" value="InterPro"/>
</dbReference>
<dbReference type="CDD" id="cd12215">
    <property type="entry name" value="ChiC_BD"/>
    <property type="match status" value="1"/>
</dbReference>
<keyword evidence="2" id="KW-1185">Reference proteome</keyword>
<dbReference type="GO" id="GO:0030246">
    <property type="term" value="F:carbohydrate binding"/>
    <property type="evidence" value="ECO:0007669"/>
    <property type="project" value="InterPro"/>
</dbReference>
<evidence type="ECO:0000313" key="2">
    <source>
        <dbReference type="Proteomes" id="UP000185924"/>
    </source>
</evidence>
<organism evidence="1 2">
    <name type="scientific">Pontibacter lucknowensis</name>
    <dbReference type="NCBI Taxonomy" id="1077936"/>
    <lineage>
        <taxon>Bacteria</taxon>
        <taxon>Pseudomonadati</taxon>
        <taxon>Bacteroidota</taxon>
        <taxon>Cytophagia</taxon>
        <taxon>Cytophagales</taxon>
        <taxon>Hymenobacteraceae</taxon>
        <taxon>Pontibacter</taxon>
    </lineage>
</organism>
<dbReference type="Pfam" id="PF17957">
    <property type="entry name" value="Big_7"/>
    <property type="match status" value="1"/>
</dbReference>
<dbReference type="SUPFAM" id="SSF51055">
    <property type="entry name" value="Carbohydrate binding domain"/>
    <property type="match status" value="1"/>
</dbReference>
<dbReference type="Gene3D" id="2.10.10.20">
    <property type="entry name" value="Carbohydrate-binding module superfamily 5/12"/>
    <property type="match status" value="1"/>
</dbReference>
<sequence>MKQAYCIFFALLIVCISGGQVLAQGKSRIGKAAEVSQLYKSKANLKQSQRSASHEVRHQLPGNKSISLSISKSKTEKDGEIFYGKVSNVPNSNFFLKVLGNRVTGDVIMPDQKRYYRFTTELNGDVYLQEEDIDKVLCVDFMRHQSVESGRHENSLGAAAIQVPNLESLPGATAVVLLDYDGHYVDGTLWNQVFNGGNPIDALPMNYSESEIEAMWALISADFIAFDVNITTSEEVFNRAPVNRRGRVIFTPTNYFSPGDGGRAYIGSFNFGGDIWGETPSFVWNTGVVNGGNTASHEIGHMLHLLHDGRTSPAEEYYYGNGSWAPIMGAAFIPFAQWSKGDYPFANNTEDDLHIIATRNGFGYRTDDHGDYHEAASAVVIDGTGAVAPASNKGNISNSDDIDVFSFETSGGLVTLQVQPTAEHSNLNPLLVLRSESGQVIRVQDVGQPAVSIEEELQSGRYFLSIEGGTSVYGAYSKYGSLGEYTISGYIPVVTPAVAVDLVSPASGTYFKADASVDLVVALDIPDNTSIQRVVYYQGNKILGTSSKAPYTFHWKGIGKGTYEVYAVAVNQQGETYASDPISIMVVNGYGGGNRNSCELPDWRPDFMYVAGALASLNGNTYEAQRTSTGSNPSQNSHAKGDWKYRGPCRGAIASNKSSSKATAAFSSDDILVYPNPARNRGVLQVELPEVLTTAQVTLQEVGTGARLMESNYRHMSKIPIQLNKLPHGYYVLRIVSENQVWTRKVIINP</sequence>
<name>A0A1N6X3Y9_9BACT</name>
<dbReference type="GO" id="GO:0005975">
    <property type="term" value="P:carbohydrate metabolic process"/>
    <property type="evidence" value="ECO:0007669"/>
    <property type="project" value="InterPro"/>
</dbReference>
<proteinExistence type="predicted"/>
<dbReference type="EMBL" id="FTNM01000002">
    <property type="protein sequence ID" value="SIQ97052.1"/>
    <property type="molecule type" value="Genomic_DNA"/>
</dbReference>
<reference evidence="2" key="1">
    <citation type="submission" date="2017-01" db="EMBL/GenBank/DDBJ databases">
        <authorList>
            <person name="Varghese N."/>
            <person name="Submissions S."/>
        </authorList>
    </citation>
    <scope>NUCLEOTIDE SEQUENCE [LARGE SCALE GENOMIC DNA]</scope>
    <source>
        <strain evidence="2">DM9</strain>
    </source>
</reference>
<dbReference type="OrthoDB" id="954626at2"/>
<dbReference type="Gene3D" id="2.60.40.10">
    <property type="entry name" value="Immunoglobulins"/>
    <property type="match status" value="1"/>
</dbReference>
<dbReference type="InterPro" id="IPR026444">
    <property type="entry name" value="Secre_tail"/>
</dbReference>
<dbReference type="SUPFAM" id="SSF55486">
    <property type="entry name" value="Metalloproteases ('zincins'), catalytic domain"/>
    <property type="match status" value="1"/>
</dbReference>
<dbReference type="AlphaFoldDB" id="A0A1N6X3Y9"/>
<dbReference type="Gene3D" id="2.60.120.380">
    <property type="match status" value="1"/>
</dbReference>
<dbReference type="NCBIfam" id="TIGR04183">
    <property type="entry name" value="Por_Secre_tail"/>
    <property type="match status" value="1"/>
</dbReference>
<evidence type="ECO:0000313" key="1">
    <source>
        <dbReference type="EMBL" id="SIQ97052.1"/>
    </source>
</evidence>
<dbReference type="InterPro" id="IPR013783">
    <property type="entry name" value="Ig-like_fold"/>
</dbReference>
<dbReference type="STRING" id="1077936.SAMN05421545_1913"/>
<dbReference type="GO" id="GO:0005576">
    <property type="term" value="C:extracellular region"/>
    <property type="evidence" value="ECO:0007669"/>
    <property type="project" value="InterPro"/>
</dbReference>